<dbReference type="InterPro" id="IPR029044">
    <property type="entry name" value="Nucleotide-diphossugar_trans"/>
</dbReference>
<keyword evidence="1" id="KW-0472">Membrane</keyword>
<dbReference type="GO" id="GO:0016740">
    <property type="term" value="F:transferase activity"/>
    <property type="evidence" value="ECO:0007669"/>
    <property type="project" value="UniProtKB-KW"/>
</dbReference>
<evidence type="ECO:0000313" key="3">
    <source>
        <dbReference type="EMBL" id="GAA09033.1"/>
    </source>
</evidence>
<gene>
    <name evidence="3" type="ORF">ATPR_2037</name>
</gene>
<comment type="caution">
    <text evidence="3">The sequence shown here is derived from an EMBL/GenBank/DDBJ whole genome shotgun (WGS) entry which is preliminary data.</text>
</comment>
<sequence length="350" mass="39526">MKCCLEEVMSKSPSFSIIIANYNYGQYVGDAIESALMQDWTSKEIIVIDDGSTDDSINTIKEFGNNVLSFFTKNQGQREANNLGFSMSSGDIIIFLDSDDILIKGALREIASVWHAGVSKIQVLVQRTDAKGRPVGAIMPRIRPGVTPQEIQKQAWSYLDYPSPPGSGNAWSREFLTKIFPLDSKFDSSTDTSCIAMAPYYGDIVTIDRPLVLYRTHGKNDSNLINGKENYSREVARAFHRLYAVQCACLDTGHPLPKYKVLFENSHLLQLRIASMRLTPTKHSLPGDSLKKAFYDSFKIFLFSKKKRSLFDGMILIWSILAIILPSFLAERMIEFRFSRRILECTILND</sequence>
<accession>F7VF88</accession>
<feature type="domain" description="Glycosyltransferase 2-like" evidence="2">
    <location>
        <begin position="16"/>
        <end position="118"/>
    </location>
</feature>
<dbReference type="InterPro" id="IPR001173">
    <property type="entry name" value="Glyco_trans_2-like"/>
</dbReference>
<evidence type="ECO:0000313" key="4">
    <source>
        <dbReference type="Proteomes" id="UP000004319"/>
    </source>
</evidence>
<organism evidence="3 4">
    <name type="scientific">Acetobacter tropicalis NBRC 101654</name>
    <dbReference type="NCBI Taxonomy" id="749388"/>
    <lineage>
        <taxon>Bacteria</taxon>
        <taxon>Pseudomonadati</taxon>
        <taxon>Pseudomonadota</taxon>
        <taxon>Alphaproteobacteria</taxon>
        <taxon>Acetobacterales</taxon>
        <taxon>Acetobacteraceae</taxon>
        <taxon>Acetobacter</taxon>
    </lineage>
</organism>
<dbReference type="Pfam" id="PF00535">
    <property type="entry name" value="Glycos_transf_2"/>
    <property type="match status" value="1"/>
</dbReference>
<reference evidence="3 4" key="1">
    <citation type="journal article" date="2011" name="Biochem. Biophys. Res. Commun.">
        <title>Increased number of Arginine-based salt bridges contributes to the thermotolerance of thermotolerant acetic acid bacteria, Acetobacter tropicalis SKU1100.</title>
        <authorList>
            <person name="Matsutani M."/>
            <person name="Hirakawa H."/>
            <person name="Nishikura M."/>
            <person name="Soemphol W."/>
            <person name="Ali I.A.I."/>
            <person name="Yakushi T."/>
            <person name="Matsushita K."/>
        </authorList>
    </citation>
    <scope>NUCLEOTIDE SEQUENCE [LARGE SCALE GENOMIC DNA]</scope>
    <source>
        <strain evidence="3 4">NBRC 101654</strain>
    </source>
</reference>
<protein>
    <submittedName>
        <fullName evidence="3">Glycosyl transferase family 2</fullName>
    </submittedName>
</protein>
<dbReference type="Proteomes" id="UP000004319">
    <property type="component" value="Unassembled WGS sequence"/>
</dbReference>
<dbReference type="EMBL" id="BABS01000062">
    <property type="protein sequence ID" value="GAA09033.1"/>
    <property type="molecule type" value="Genomic_DNA"/>
</dbReference>
<dbReference type="AlphaFoldDB" id="F7VF88"/>
<dbReference type="PANTHER" id="PTHR43685:SF11">
    <property type="entry name" value="GLYCOSYLTRANSFERASE TAGX-RELATED"/>
    <property type="match status" value="1"/>
</dbReference>
<dbReference type="SUPFAM" id="SSF53448">
    <property type="entry name" value="Nucleotide-diphospho-sugar transferases"/>
    <property type="match status" value="1"/>
</dbReference>
<keyword evidence="1" id="KW-1133">Transmembrane helix</keyword>
<keyword evidence="3" id="KW-0808">Transferase</keyword>
<name>F7VF88_9PROT</name>
<dbReference type="InterPro" id="IPR050834">
    <property type="entry name" value="Glycosyltransf_2"/>
</dbReference>
<dbReference type="PANTHER" id="PTHR43685">
    <property type="entry name" value="GLYCOSYLTRANSFERASE"/>
    <property type="match status" value="1"/>
</dbReference>
<keyword evidence="1" id="KW-0812">Transmembrane</keyword>
<evidence type="ECO:0000256" key="1">
    <source>
        <dbReference type="SAM" id="Phobius"/>
    </source>
</evidence>
<proteinExistence type="predicted"/>
<evidence type="ECO:0000259" key="2">
    <source>
        <dbReference type="Pfam" id="PF00535"/>
    </source>
</evidence>
<feature type="transmembrane region" description="Helical" evidence="1">
    <location>
        <begin position="310"/>
        <end position="330"/>
    </location>
</feature>
<dbReference type="Gene3D" id="3.90.550.10">
    <property type="entry name" value="Spore Coat Polysaccharide Biosynthesis Protein SpsA, Chain A"/>
    <property type="match status" value="1"/>
</dbReference>